<feature type="non-terminal residue" evidence="1">
    <location>
        <position position="1"/>
    </location>
</feature>
<evidence type="ECO:0000313" key="1">
    <source>
        <dbReference type="EMBL" id="MDV2687732.1"/>
    </source>
</evidence>
<dbReference type="Gene3D" id="3.90.1570.10">
    <property type="entry name" value="tt1808, chain A"/>
    <property type="match status" value="1"/>
</dbReference>
<sequence length="76" mass="8723">KEDIIITRNGTKIAKLTAVKETPSVAQPDKVYEKASEYSFDGKKATYEEFLVLQQESDERYEYIDGEIYLLASPRT</sequence>
<keyword evidence="2" id="KW-1185">Reference proteome</keyword>
<feature type="non-terminal residue" evidence="1">
    <location>
        <position position="76"/>
    </location>
</feature>
<reference evidence="1 2" key="1">
    <citation type="submission" date="2023-10" db="EMBL/GenBank/DDBJ databases">
        <title>Screening of Alkalihalobacillus lindianensis BZ-TG-R113 and Its Alleviation of Salt Stress on Rapeseed Growth.</title>
        <authorList>
            <person name="Zhao B."/>
            <person name="Guo T."/>
        </authorList>
    </citation>
    <scope>NUCLEOTIDE SEQUENCE [LARGE SCALE GENOMIC DNA]</scope>
    <source>
        <strain evidence="1 2">BZ-TG-R113</strain>
    </source>
</reference>
<organism evidence="1 2">
    <name type="scientific">Alkalihalophilus lindianensis</name>
    <dbReference type="NCBI Taxonomy" id="1630542"/>
    <lineage>
        <taxon>Bacteria</taxon>
        <taxon>Bacillati</taxon>
        <taxon>Bacillota</taxon>
        <taxon>Bacilli</taxon>
        <taxon>Bacillales</taxon>
        <taxon>Bacillaceae</taxon>
        <taxon>Alkalihalophilus</taxon>
    </lineage>
</organism>
<dbReference type="InterPro" id="IPR012296">
    <property type="entry name" value="Nuclease_put_TT1808"/>
</dbReference>
<dbReference type="Proteomes" id="UP001287282">
    <property type="component" value="Unassembled WGS sequence"/>
</dbReference>
<proteinExistence type="predicted"/>
<protein>
    <submittedName>
        <fullName evidence="1">Prevent-host-death protein</fullName>
    </submittedName>
</protein>
<evidence type="ECO:0000313" key="2">
    <source>
        <dbReference type="Proteomes" id="UP001287282"/>
    </source>
</evidence>
<gene>
    <name evidence="1" type="ORF">RYX56_25625</name>
</gene>
<name>A0ABU3XIJ3_9BACI</name>
<comment type="caution">
    <text evidence="1">The sequence shown here is derived from an EMBL/GenBank/DDBJ whole genome shotgun (WGS) entry which is preliminary data.</text>
</comment>
<accession>A0ABU3XIJ3</accession>
<dbReference type="EMBL" id="JAWJBA010001134">
    <property type="protein sequence ID" value="MDV2687732.1"/>
    <property type="molecule type" value="Genomic_DNA"/>
</dbReference>